<dbReference type="InParanoid" id="A0A7L4YMG5"/>
<dbReference type="Proteomes" id="UP000463857">
    <property type="component" value="Chromosome"/>
</dbReference>
<dbReference type="GO" id="GO:0016491">
    <property type="term" value="F:oxidoreductase activity"/>
    <property type="evidence" value="ECO:0007669"/>
    <property type="project" value="InterPro"/>
</dbReference>
<evidence type="ECO:0000313" key="4">
    <source>
        <dbReference type="Proteomes" id="UP000463857"/>
    </source>
</evidence>
<dbReference type="AlphaFoldDB" id="A0A7L4YMG5"/>
<dbReference type="InterPro" id="IPR004378">
    <property type="entry name" value="F420H2_quin_Rdtase"/>
</dbReference>
<proteinExistence type="inferred from homology"/>
<dbReference type="GO" id="GO:0070967">
    <property type="term" value="F:coenzyme F420 binding"/>
    <property type="evidence" value="ECO:0007669"/>
    <property type="project" value="TreeGrafter"/>
</dbReference>
<dbReference type="GO" id="GO:0005886">
    <property type="term" value="C:plasma membrane"/>
    <property type="evidence" value="ECO:0007669"/>
    <property type="project" value="TreeGrafter"/>
</dbReference>
<dbReference type="InterPro" id="IPR012349">
    <property type="entry name" value="Split_barrel_FMN-bd"/>
</dbReference>
<evidence type="ECO:0000313" key="3">
    <source>
        <dbReference type="EMBL" id="QHC00278.1"/>
    </source>
</evidence>
<gene>
    <name evidence="3" type="ORF">EK0264_08285</name>
</gene>
<accession>A0A7L4YMG5</accession>
<organism evidence="3 4">
    <name type="scientific">Epidermidibacterium keratini</name>
    <dbReference type="NCBI Taxonomy" id="1891644"/>
    <lineage>
        <taxon>Bacteria</taxon>
        <taxon>Bacillati</taxon>
        <taxon>Actinomycetota</taxon>
        <taxon>Actinomycetes</taxon>
        <taxon>Sporichthyales</taxon>
        <taxon>Sporichthyaceae</taxon>
        <taxon>Epidermidibacterium</taxon>
    </lineage>
</organism>
<comment type="catalytic activity">
    <reaction evidence="2">
        <text>oxidized coenzyme F420-(gamma-L-Glu)(n) + a quinol + H(+) = reduced coenzyme F420-(gamma-L-Glu)(n) + a quinone</text>
        <dbReference type="Rhea" id="RHEA:39663"/>
        <dbReference type="Rhea" id="RHEA-COMP:12939"/>
        <dbReference type="Rhea" id="RHEA-COMP:14378"/>
        <dbReference type="ChEBI" id="CHEBI:15378"/>
        <dbReference type="ChEBI" id="CHEBI:24646"/>
        <dbReference type="ChEBI" id="CHEBI:132124"/>
        <dbReference type="ChEBI" id="CHEBI:133980"/>
        <dbReference type="ChEBI" id="CHEBI:139511"/>
    </reaction>
</comment>
<name>A0A7L4YMG5_9ACTN</name>
<dbReference type="RefSeq" id="WP_159544602.1">
    <property type="nucleotide sequence ID" value="NZ_CP047156.1"/>
</dbReference>
<dbReference type="PANTHER" id="PTHR39428:SF3">
    <property type="entry name" value="DEAZAFLAVIN-DEPENDENT NITROREDUCTASE"/>
    <property type="match status" value="1"/>
</dbReference>
<dbReference type="PANTHER" id="PTHR39428">
    <property type="entry name" value="F420H(2)-DEPENDENT QUINONE REDUCTASE RV1261C"/>
    <property type="match status" value="1"/>
</dbReference>
<evidence type="ECO:0000256" key="1">
    <source>
        <dbReference type="ARBA" id="ARBA00008710"/>
    </source>
</evidence>
<comment type="similarity">
    <text evidence="1">Belongs to the F420H(2)-dependent quinone reductase family.</text>
</comment>
<dbReference type="NCBIfam" id="TIGR00026">
    <property type="entry name" value="hi_GC_TIGR00026"/>
    <property type="match status" value="1"/>
</dbReference>
<sequence>MSNEQVTDSPTSWVADHIHQYVESGGEEGHMWNGYPTLLITTRGRKSGKLRRSALIYGEYDGGYVIVASKGGAPEDPLWYRNMQADPTVEVQVRDEVFTTKAQTVEGPLREELWKLMASIYPPYDEYQTKTDRQIPVVLLTRA</sequence>
<dbReference type="OrthoDB" id="8225825at2"/>
<evidence type="ECO:0000256" key="2">
    <source>
        <dbReference type="ARBA" id="ARBA00049106"/>
    </source>
</evidence>
<reference evidence="3 4" key="1">
    <citation type="journal article" date="2018" name="Int. J. Syst. Evol. Microbiol.">
        <title>Epidermidibacterium keratini gen. nov., sp. nov., a member of the family Sporichthyaceae, isolated from keratin epidermis.</title>
        <authorList>
            <person name="Lee D.G."/>
            <person name="Trujillo M.E."/>
            <person name="Kang S."/>
            <person name="Nam J.J."/>
            <person name="Kim Y.J."/>
        </authorList>
    </citation>
    <scope>NUCLEOTIDE SEQUENCE [LARGE SCALE GENOMIC DNA]</scope>
    <source>
        <strain evidence="3 4">EPI-7</strain>
    </source>
</reference>
<dbReference type="KEGG" id="eke:EK0264_08285"/>
<dbReference type="Pfam" id="PF04075">
    <property type="entry name" value="F420H2_quin_red"/>
    <property type="match status" value="1"/>
</dbReference>
<protein>
    <submittedName>
        <fullName evidence="3">Nitroreductase family deazaflavin-dependent oxidoreductase</fullName>
    </submittedName>
</protein>
<dbReference type="Gene3D" id="2.30.110.10">
    <property type="entry name" value="Electron Transport, Fmn-binding Protein, Chain A"/>
    <property type="match status" value="1"/>
</dbReference>
<keyword evidence="4" id="KW-1185">Reference proteome</keyword>
<dbReference type="EMBL" id="CP047156">
    <property type="protein sequence ID" value="QHC00278.1"/>
    <property type="molecule type" value="Genomic_DNA"/>
</dbReference>